<sequence length="136" mass="15637">MSFLTDDDYEAGIRTEFLTAITRNNPAIRASAENAAISEMRSYLNNRYDADAIFSATGDNRSQIIVMLCRDIALYHMHAVVNPNVVPDIRKDRYDEAIDWLKQVSRLKINPDLPLLSTDTKNYIRYGSNTKHDNYF</sequence>
<comment type="caution">
    <text evidence="1">The sequence shown here is derived from an EMBL/GenBank/DDBJ whole genome shotgun (WGS) entry which is preliminary data.</text>
</comment>
<name>A0A644WA58_9ZZZZ</name>
<protein>
    <recommendedName>
        <fullName evidence="2">DUF1320 domain-containing protein</fullName>
    </recommendedName>
</protein>
<dbReference type="EMBL" id="VSSQ01000741">
    <property type="protein sequence ID" value="MPM00632.1"/>
    <property type="molecule type" value="Genomic_DNA"/>
</dbReference>
<evidence type="ECO:0008006" key="2">
    <source>
        <dbReference type="Google" id="ProtNLM"/>
    </source>
</evidence>
<evidence type="ECO:0000313" key="1">
    <source>
        <dbReference type="EMBL" id="MPM00632.1"/>
    </source>
</evidence>
<accession>A0A644WA58</accession>
<proteinExistence type="predicted"/>
<gene>
    <name evidence="1" type="ORF">SDC9_46860</name>
</gene>
<dbReference type="Pfam" id="PF07030">
    <property type="entry name" value="Phage_Mu_Gp36"/>
    <property type="match status" value="1"/>
</dbReference>
<dbReference type="InterPro" id="IPR009752">
    <property type="entry name" value="Phage_Mu_GpJ"/>
</dbReference>
<organism evidence="1">
    <name type="scientific">bioreactor metagenome</name>
    <dbReference type="NCBI Taxonomy" id="1076179"/>
    <lineage>
        <taxon>unclassified sequences</taxon>
        <taxon>metagenomes</taxon>
        <taxon>ecological metagenomes</taxon>
    </lineage>
</organism>
<dbReference type="AlphaFoldDB" id="A0A644WA58"/>
<reference evidence="1" key="1">
    <citation type="submission" date="2019-08" db="EMBL/GenBank/DDBJ databases">
        <authorList>
            <person name="Kucharzyk K."/>
            <person name="Murdoch R.W."/>
            <person name="Higgins S."/>
            <person name="Loffler F."/>
        </authorList>
    </citation>
    <scope>NUCLEOTIDE SEQUENCE</scope>
</reference>